<dbReference type="InterPro" id="IPR018062">
    <property type="entry name" value="HTH_AraC-typ_CS"/>
</dbReference>
<dbReference type="EMBL" id="BSOW01000029">
    <property type="protein sequence ID" value="GLR89830.1"/>
    <property type="molecule type" value="Genomic_DNA"/>
</dbReference>
<dbReference type="InterPro" id="IPR009057">
    <property type="entry name" value="Homeodomain-like_sf"/>
</dbReference>
<evidence type="ECO:0000259" key="4">
    <source>
        <dbReference type="PROSITE" id="PS01124"/>
    </source>
</evidence>
<protein>
    <recommendedName>
        <fullName evidence="4">HTH araC/xylS-type domain-containing protein</fullName>
    </recommendedName>
</protein>
<dbReference type="PANTHER" id="PTHR46796:SF6">
    <property type="entry name" value="ARAC SUBFAMILY"/>
    <property type="match status" value="1"/>
</dbReference>
<proteinExistence type="predicted"/>
<organism evidence="5 6">
    <name type="scientific">Bradyrhizobium iriomotense</name>
    <dbReference type="NCBI Taxonomy" id="441950"/>
    <lineage>
        <taxon>Bacteria</taxon>
        <taxon>Pseudomonadati</taxon>
        <taxon>Pseudomonadota</taxon>
        <taxon>Alphaproteobacteria</taxon>
        <taxon>Hyphomicrobiales</taxon>
        <taxon>Nitrobacteraceae</taxon>
        <taxon>Bradyrhizobium</taxon>
    </lineage>
</organism>
<evidence type="ECO:0000256" key="2">
    <source>
        <dbReference type="ARBA" id="ARBA00023125"/>
    </source>
</evidence>
<dbReference type="SMART" id="SM00342">
    <property type="entry name" value="HTH_ARAC"/>
    <property type="match status" value="1"/>
</dbReference>
<comment type="caution">
    <text evidence="5">The sequence shown here is derived from an EMBL/GenBank/DDBJ whole genome shotgun (WGS) entry which is preliminary data.</text>
</comment>
<dbReference type="PRINTS" id="PR00032">
    <property type="entry name" value="HTHARAC"/>
</dbReference>
<evidence type="ECO:0000313" key="6">
    <source>
        <dbReference type="Proteomes" id="UP001156905"/>
    </source>
</evidence>
<dbReference type="PROSITE" id="PS01124">
    <property type="entry name" value="HTH_ARAC_FAMILY_2"/>
    <property type="match status" value="1"/>
</dbReference>
<name>A0ABQ6BA60_9BRAD</name>
<dbReference type="PANTHER" id="PTHR46796">
    <property type="entry name" value="HTH-TYPE TRANSCRIPTIONAL ACTIVATOR RHAS-RELATED"/>
    <property type="match status" value="1"/>
</dbReference>
<evidence type="ECO:0000256" key="3">
    <source>
        <dbReference type="ARBA" id="ARBA00023163"/>
    </source>
</evidence>
<feature type="domain" description="HTH araC/xylS-type" evidence="4">
    <location>
        <begin position="197"/>
        <end position="295"/>
    </location>
</feature>
<dbReference type="InterPro" id="IPR020449">
    <property type="entry name" value="Tscrpt_reg_AraC-type_HTH"/>
</dbReference>
<reference evidence="6" key="1">
    <citation type="journal article" date="2019" name="Int. J. Syst. Evol. Microbiol.">
        <title>The Global Catalogue of Microorganisms (GCM) 10K type strain sequencing project: providing services to taxonomists for standard genome sequencing and annotation.</title>
        <authorList>
            <consortium name="The Broad Institute Genomics Platform"/>
            <consortium name="The Broad Institute Genome Sequencing Center for Infectious Disease"/>
            <person name="Wu L."/>
            <person name="Ma J."/>
        </authorList>
    </citation>
    <scope>NUCLEOTIDE SEQUENCE [LARGE SCALE GENOMIC DNA]</scope>
    <source>
        <strain evidence="6">NBRC 102520</strain>
    </source>
</reference>
<dbReference type="Pfam" id="PF12833">
    <property type="entry name" value="HTH_18"/>
    <property type="match status" value="1"/>
</dbReference>
<gene>
    <name evidence="5" type="ORF">GCM10007857_65440</name>
</gene>
<dbReference type="InterPro" id="IPR018060">
    <property type="entry name" value="HTH_AraC"/>
</dbReference>
<sequence>MGMLGNSVDKYVTGRMLQTSNDRRWSHLLAERWSHEPGDLPPQLPRDTEIAILLRGNSVVDREGAGMRQRTFGRKGTVWLCPAGIREDFIRVENQMQECLHLFLPGKPFDDTMLRDLDIDPSGISIRYEAIDQDMFIEHVAERILKELEQESSTGRLLIESLGRALSAHLVHTYSATAVRLRQLNAGQRPLDAKRLSRVTEFIDASVERAFTVEDLASVACMSPAHFSRSFKAATGAAPHEYVSRQRLDLAKRLLATSDRPLVDIAYATGFSSQANFNRAFRKAVGTTPSLYRAQKVRD</sequence>
<keyword evidence="1" id="KW-0805">Transcription regulation</keyword>
<dbReference type="SUPFAM" id="SSF46689">
    <property type="entry name" value="Homeodomain-like"/>
    <property type="match status" value="2"/>
</dbReference>
<dbReference type="PROSITE" id="PS00041">
    <property type="entry name" value="HTH_ARAC_FAMILY_1"/>
    <property type="match status" value="1"/>
</dbReference>
<keyword evidence="3" id="KW-0804">Transcription</keyword>
<evidence type="ECO:0000256" key="1">
    <source>
        <dbReference type="ARBA" id="ARBA00023015"/>
    </source>
</evidence>
<dbReference type="Proteomes" id="UP001156905">
    <property type="component" value="Unassembled WGS sequence"/>
</dbReference>
<keyword evidence="2" id="KW-0238">DNA-binding</keyword>
<dbReference type="InterPro" id="IPR050204">
    <property type="entry name" value="AraC_XylS_family_regulators"/>
</dbReference>
<dbReference type="Gene3D" id="1.10.10.60">
    <property type="entry name" value="Homeodomain-like"/>
    <property type="match status" value="2"/>
</dbReference>
<keyword evidence="6" id="KW-1185">Reference proteome</keyword>
<evidence type="ECO:0000313" key="5">
    <source>
        <dbReference type="EMBL" id="GLR89830.1"/>
    </source>
</evidence>
<accession>A0ABQ6BA60</accession>